<dbReference type="InterPro" id="IPR036388">
    <property type="entry name" value="WH-like_DNA-bd_sf"/>
</dbReference>
<dbReference type="OrthoDB" id="9803139at2"/>
<dbReference type="PANTHER" id="PTHR43721">
    <property type="entry name" value="ELONGATION FACTOR TU-RELATED"/>
    <property type="match status" value="1"/>
</dbReference>
<dbReference type="PROSITE" id="PS51722">
    <property type="entry name" value="G_TR_2"/>
    <property type="match status" value="1"/>
</dbReference>
<comment type="caution">
    <text evidence="4">The sequence shown here is derived from an EMBL/GenBank/DDBJ whole genome shotgun (WGS) entry which is preliminary data.</text>
</comment>
<reference evidence="4 5" key="1">
    <citation type="submission" date="2019-06" db="EMBL/GenBank/DDBJ databases">
        <title>Whole genome shotgun sequence of Streptomyces cacaoi subsp. cacaoi NBRC 12748.</title>
        <authorList>
            <person name="Hosoyama A."/>
            <person name="Uohara A."/>
            <person name="Ohji S."/>
            <person name="Ichikawa N."/>
        </authorList>
    </citation>
    <scope>NUCLEOTIDE SEQUENCE [LARGE SCALE GENOMIC DNA]</scope>
    <source>
        <strain evidence="4 5">NBRC 12748</strain>
    </source>
</reference>
<feature type="compositionally biased region" description="Basic and acidic residues" evidence="2">
    <location>
        <begin position="291"/>
        <end position="311"/>
    </location>
</feature>
<dbReference type="InterPro" id="IPR027417">
    <property type="entry name" value="P-loop_NTPase"/>
</dbReference>
<proteinExistence type="predicted"/>
<dbReference type="GO" id="GO:0003723">
    <property type="term" value="F:RNA binding"/>
    <property type="evidence" value="ECO:0007669"/>
    <property type="project" value="InterPro"/>
</dbReference>
<dbReference type="EMBL" id="BJMM01000041">
    <property type="protein sequence ID" value="GEB53044.1"/>
    <property type="molecule type" value="Genomic_DNA"/>
</dbReference>
<dbReference type="Gene3D" id="1.10.10.10">
    <property type="entry name" value="Winged helix-like DNA-binding domain superfamily/Winged helix DNA-binding domain"/>
    <property type="match status" value="1"/>
</dbReference>
<dbReference type="Pfam" id="PF09107">
    <property type="entry name" value="WHD_3rd_SelB"/>
    <property type="match status" value="1"/>
</dbReference>
<dbReference type="SUPFAM" id="SSF46785">
    <property type="entry name" value="Winged helix' DNA-binding domain"/>
    <property type="match status" value="1"/>
</dbReference>
<dbReference type="InterPro" id="IPR036390">
    <property type="entry name" value="WH_DNA-bd_sf"/>
</dbReference>
<evidence type="ECO:0000259" key="3">
    <source>
        <dbReference type="PROSITE" id="PS51722"/>
    </source>
</evidence>
<dbReference type="GO" id="GO:0005525">
    <property type="term" value="F:GTP binding"/>
    <property type="evidence" value="ECO:0007669"/>
    <property type="project" value="UniProtKB-KW"/>
</dbReference>
<feature type="region of interest" description="Disordered" evidence="2">
    <location>
        <begin position="275"/>
        <end position="311"/>
    </location>
</feature>
<evidence type="ECO:0000313" key="5">
    <source>
        <dbReference type="Proteomes" id="UP000319210"/>
    </source>
</evidence>
<dbReference type="SUPFAM" id="SSF52540">
    <property type="entry name" value="P-loop containing nucleoside triphosphate hydrolases"/>
    <property type="match status" value="1"/>
</dbReference>
<keyword evidence="1" id="KW-0547">Nucleotide-binding</keyword>
<protein>
    <submittedName>
        <fullName evidence="4">Selenocysteine-specific translation elongation factor</fullName>
    </submittedName>
</protein>
<dbReference type="GO" id="GO:0003746">
    <property type="term" value="F:translation elongation factor activity"/>
    <property type="evidence" value="ECO:0007669"/>
    <property type="project" value="UniProtKB-KW"/>
</dbReference>
<dbReference type="GO" id="GO:0003924">
    <property type="term" value="F:GTPase activity"/>
    <property type="evidence" value="ECO:0007669"/>
    <property type="project" value="InterPro"/>
</dbReference>
<dbReference type="PANTHER" id="PTHR43721:SF22">
    <property type="entry name" value="ELONGATION FACTOR TU, MITOCHONDRIAL"/>
    <property type="match status" value="1"/>
</dbReference>
<name>A0A4Y3R675_STRCI</name>
<dbReference type="GO" id="GO:0001514">
    <property type="term" value="P:selenocysteine incorporation"/>
    <property type="evidence" value="ECO:0007669"/>
    <property type="project" value="InterPro"/>
</dbReference>
<dbReference type="Gene3D" id="3.40.50.300">
    <property type="entry name" value="P-loop containing nucleotide triphosphate hydrolases"/>
    <property type="match status" value="1"/>
</dbReference>
<gene>
    <name evidence="4" type="primary">selB</name>
    <name evidence="4" type="ORF">SCA03_55950</name>
</gene>
<dbReference type="InterPro" id="IPR015191">
    <property type="entry name" value="SelB_WHD4"/>
</dbReference>
<keyword evidence="5" id="KW-1185">Reference proteome</keyword>
<evidence type="ECO:0000313" key="4">
    <source>
        <dbReference type="EMBL" id="GEB53044.1"/>
    </source>
</evidence>
<keyword evidence="4" id="KW-0251">Elongation factor</keyword>
<organism evidence="4 5">
    <name type="scientific">Streptomyces cacaoi</name>
    <dbReference type="NCBI Taxonomy" id="1898"/>
    <lineage>
        <taxon>Bacteria</taxon>
        <taxon>Bacillati</taxon>
        <taxon>Actinomycetota</taxon>
        <taxon>Actinomycetes</taxon>
        <taxon>Kitasatosporales</taxon>
        <taxon>Streptomycetaceae</taxon>
        <taxon>Streptomyces</taxon>
    </lineage>
</organism>
<dbReference type="InterPro" id="IPR000795">
    <property type="entry name" value="T_Tr_GTP-bd_dom"/>
</dbReference>
<dbReference type="RefSeq" id="WP_030891004.1">
    <property type="nucleotide sequence ID" value="NZ_BJMM01000041.1"/>
</dbReference>
<feature type="domain" description="Tr-type G" evidence="3">
    <location>
        <begin position="1"/>
        <end position="174"/>
    </location>
</feature>
<keyword evidence="4" id="KW-0648">Protein biosynthesis</keyword>
<evidence type="ECO:0000256" key="1">
    <source>
        <dbReference type="ARBA" id="ARBA00023134"/>
    </source>
</evidence>
<dbReference type="SUPFAM" id="SSF50447">
    <property type="entry name" value="Translation proteins"/>
    <property type="match status" value="1"/>
</dbReference>
<sequence>MHVLATAGHVDHGKSTLVRALTGMEPDRWAEERRRGLTLDLGFGWTRLAPEQPPVAFVDVPGHERFVHNMLAGVGPVPGVLFVVAADQGWQAQSSEHLAVLDALGVRHGLLAVTRSDLAAPHTLRATRDEALAHLRRSSLGEVPSVTVSATAGTGTGALRAALARLVAALPAPDPAADVRLWVDRSFTVRGHGTVVTGTLAGGTLRTGDRLLLTRGEAPVRVRQLQSLNEERREVGGLARVAVNLHGPAAGTARRGDALLTPDRWLLTDTLDVRLRGADAPPDDGPPGRPPEARAHKSAREPSREPSRALPRELVLHTGSAAVPARVRPLGGDTARLRLARALPLRIGDRAVLRDPGRYRDPVGVTVLDVRPPPLRRRGAAAARARELTGLTGVPDGADELRRRLLVHRAELVAMGAAPPAPPVAGEWLADPGHWRRLRARLVEAVEQHATAHPLDPGLPTGAARHALDLPDRALVDALARAPGPRLENRDGRLYGTVGRPALPDRLRTAVDAVRRELAAAPYRAPDAGRLRALGLDRSALAAAEAAGALLKVADGIVLLPGADEAAAALLARLPQPFTASQARQALGTTRRVTVPLLEHLDRTGRTVRLDPALRRCPGSAD</sequence>
<dbReference type="Gene3D" id="2.40.30.10">
    <property type="entry name" value="Translation factors"/>
    <property type="match status" value="1"/>
</dbReference>
<dbReference type="Proteomes" id="UP000319210">
    <property type="component" value="Unassembled WGS sequence"/>
</dbReference>
<dbReference type="InterPro" id="IPR050055">
    <property type="entry name" value="EF-Tu_GTPase"/>
</dbReference>
<dbReference type="AlphaFoldDB" id="A0A4Y3R675"/>
<dbReference type="GO" id="GO:0005737">
    <property type="term" value="C:cytoplasm"/>
    <property type="evidence" value="ECO:0007669"/>
    <property type="project" value="InterPro"/>
</dbReference>
<accession>A0A4Y3R675</accession>
<dbReference type="InterPro" id="IPR009000">
    <property type="entry name" value="Transl_B-barrel_sf"/>
</dbReference>
<keyword evidence="1" id="KW-0342">GTP-binding</keyword>
<dbReference type="Pfam" id="PF00009">
    <property type="entry name" value="GTP_EFTU"/>
    <property type="match status" value="1"/>
</dbReference>
<dbReference type="CDD" id="cd04171">
    <property type="entry name" value="SelB"/>
    <property type="match status" value="1"/>
</dbReference>
<evidence type="ECO:0000256" key="2">
    <source>
        <dbReference type="SAM" id="MobiDB-lite"/>
    </source>
</evidence>